<evidence type="ECO:0000313" key="2">
    <source>
        <dbReference type="Proteomes" id="UP001054945"/>
    </source>
</evidence>
<organism evidence="1 2">
    <name type="scientific">Caerostris extrusa</name>
    <name type="common">Bark spider</name>
    <name type="synonym">Caerostris bankana</name>
    <dbReference type="NCBI Taxonomy" id="172846"/>
    <lineage>
        <taxon>Eukaryota</taxon>
        <taxon>Metazoa</taxon>
        <taxon>Ecdysozoa</taxon>
        <taxon>Arthropoda</taxon>
        <taxon>Chelicerata</taxon>
        <taxon>Arachnida</taxon>
        <taxon>Araneae</taxon>
        <taxon>Araneomorphae</taxon>
        <taxon>Entelegynae</taxon>
        <taxon>Araneoidea</taxon>
        <taxon>Araneidae</taxon>
        <taxon>Caerostris</taxon>
    </lineage>
</organism>
<dbReference type="EMBL" id="BPLR01001858">
    <property type="protein sequence ID" value="GIX67211.1"/>
    <property type="molecule type" value="Genomic_DNA"/>
</dbReference>
<proteinExistence type="predicted"/>
<reference evidence="1 2" key="1">
    <citation type="submission" date="2021-06" db="EMBL/GenBank/DDBJ databases">
        <title>Caerostris extrusa draft genome.</title>
        <authorList>
            <person name="Kono N."/>
            <person name="Arakawa K."/>
        </authorList>
    </citation>
    <scope>NUCLEOTIDE SEQUENCE [LARGE SCALE GENOMIC DNA]</scope>
</reference>
<name>A0AAV4M725_CAEEX</name>
<comment type="caution">
    <text evidence="1">The sequence shown here is derived from an EMBL/GenBank/DDBJ whole genome shotgun (WGS) entry which is preliminary data.</text>
</comment>
<protein>
    <submittedName>
        <fullName evidence="1">Uncharacterized protein</fullName>
    </submittedName>
</protein>
<dbReference type="Proteomes" id="UP001054945">
    <property type="component" value="Unassembled WGS sequence"/>
</dbReference>
<evidence type="ECO:0000313" key="1">
    <source>
        <dbReference type="EMBL" id="GIX67211.1"/>
    </source>
</evidence>
<sequence length="173" mass="19662">MMLLKIFNKKSIVDEMICCHYQPNLLVYGLVSLMPYRILPAVCIFHTVTIPRPVFTDARPQIEMSESIPLSHSAATCTPSRESHLKSTSHTSARRSCVQVAWVQHPRTQNIQLCNIVCLMWCTYLHVCSLCVNKAVISLRLISITQPGCPLYIHTNIDTPFTKERMALNRSFS</sequence>
<dbReference type="AlphaFoldDB" id="A0AAV4M725"/>
<keyword evidence="2" id="KW-1185">Reference proteome</keyword>
<gene>
    <name evidence="1" type="ORF">CEXT_224541</name>
</gene>
<accession>A0AAV4M725</accession>